<dbReference type="Gene3D" id="1.10.3210.10">
    <property type="entry name" value="Hypothetical protein af1432"/>
    <property type="match status" value="1"/>
</dbReference>
<evidence type="ECO:0000313" key="3">
    <source>
        <dbReference type="Proteomes" id="UP000279275"/>
    </source>
</evidence>
<name>A0A3M2LED2_9NOCA</name>
<dbReference type="OrthoDB" id="8478129at2"/>
<accession>A0A3M2LED2</accession>
<feature type="domain" description="HD/PDEase" evidence="1">
    <location>
        <begin position="62"/>
        <end position="180"/>
    </location>
</feature>
<dbReference type="PANTHER" id="PTHR35569:SF1">
    <property type="entry name" value="CYANAMIDE HYDRATASE DDI2-RELATED"/>
    <property type="match status" value="1"/>
</dbReference>
<dbReference type="InterPro" id="IPR003607">
    <property type="entry name" value="HD/PDEase_dom"/>
</dbReference>
<dbReference type="RefSeq" id="WP_122185914.1">
    <property type="nucleotide sequence ID" value="NZ_RFFH01000001.1"/>
</dbReference>
<evidence type="ECO:0000313" key="2">
    <source>
        <dbReference type="EMBL" id="RMI34943.1"/>
    </source>
</evidence>
<dbReference type="Pfam" id="PF01966">
    <property type="entry name" value="HD"/>
    <property type="match status" value="1"/>
</dbReference>
<proteinExistence type="predicted"/>
<dbReference type="PANTHER" id="PTHR35569">
    <property type="entry name" value="CYANAMIDE HYDRATASE DDI2-RELATED"/>
    <property type="match status" value="1"/>
</dbReference>
<dbReference type="SMART" id="SM00471">
    <property type="entry name" value="HDc"/>
    <property type="match status" value="1"/>
</dbReference>
<gene>
    <name evidence="2" type="ORF">EBN03_00840</name>
</gene>
<dbReference type="EMBL" id="RFFH01000001">
    <property type="protein sequence ID" value="RMI34943.1"/>
    <property type="molecule type" value="Genomic_DNA"/>
</dbReference>
<keyword evidence="3" id="KW-1185">Reference proteome</keyword>
<dbReference type="CDD" id="cd00077">
    <property type="entry name" value="HDc"/>
    <property type="match status" value="1"/>
</dbReference>
<dbReference type="SUPFAM" id="SSF109604">
    <property type="entry name" value="HD-domain/PDEase-like"/>
    <property type="match status" value="1"/>
</dbReference>
<comment type="caution">
    <text evidence="2">The sequence shown here is derived from an EMBL/GenBank/DDBJ whole genome shotgun (WGS) entry which is preliminary data.</text>
</comment>
<dbReference type="AlphaFoldDB" id="A0A3M2LED2"/>
<dbReference type="InterPro" id="IPR006674">
    <property type="entry name" value="HD_domain"/>
</dbReference>
<organism evidence="2 3">
    <name type="scientific">Nocardia stercoris</name>
    <dbReference type="NCBI Taxonomy" id="2483361"/>
    <lineage>
        <taxon>Bacteria</taxon>
        <taxon>Bacillati</taxon>
        <taxon>Actinomycetota</taxon>
        <taxon>Actinomycetes</taxon>
        <taxon>Mycobacteriales</taxon>
        <taxon>Nocardiaceae</taxon>
        <taxon>Nocardia</taxon>
    </lineage>
</organism>
<sequence>MKSGELGIAGILRVALTAGALTAVDLPARLLRRPGKSSPATLFGLPDSRLATDALTEARETLSPATFAHSLRCWQWAMAFGAVDGLSPDPEALFVACALHDVALGAPADPHAGCFAVLGARQARNFVADRDTEARAETVATAIARHMDPATPKRHGPEAALLHDAAHFDVAGTRYGTLPEAFERLVVGEYSRAGFNREFATMMRHERRVRPRSTASVLWTGGMAGVIALNPLDRLRVPENPGART</sequence>
<dbReference type="Proteomes" id="UP000279275">
    <property type="component" value="Unassembled WGS sequence"/>
</dbReference>
<protein>
    <submittedName>
        <fullName evidence="2">HD domain-containing protein</fullName>
    </submittedName>
</protein>
<reference evidence="2 3" key="1">
    <citation type="submission" date="2018-10" db="EMBL/GenBank/DDBJ databases">
        <title>Isolation from cow dung.</title>
        <authorList>
            <person name="Ling L."/>
        </authorList>
    </citation>
    <scope>NUCLEOTIDE SEQUENCE [LARGE SCALE GENOMIC DNA]</scope>
    <source>
        <strain evidence="2 3">NEAU-LL90</strain>
    </source>
</reference>
<evidence type="ECO:0000259" key="1">
    <source>
        <dbReference type="SMART" id="SM00471"/>
    </source>
</evidence>